<dbReference type="Pfam" id="PF09694">
    <property type="entry name" value="Gcw_chp"/>
    <property type="match status" value="1"/>
</dbReference>
<protein>
    <recommendedName>
        <fullName evidence="3">Porin</fullName>
    </recommendedName>
</protein>
<evidence type="ECO:0000313" key="1">
    <source>
        <dbReference type="EMBL" id="TPG12012.1"/>
    </source>
</evidence>
<comment type="caution">
    <text evidence="1">The sequence shown here is derived from an EMBL/GenBank/DDBJ whole genome shotgun (WGS) entry which is preliminary data.</text>
</comment>
<reference evidence="1 2" key="1">
    <citation type="journal article" date="2019" name="Environ. Microbiol.">
        <title>Species interactions and distinct microbial communities in high Arctic permafrost affected cryosols are associated with the CH4 and CO2 gas fluxes.</title>
        <authorList>
            <person name="Altshuler I."/>
            <person name="Hamel J."/>
            <person name="Turney S."/>
            <person name="Magnuson E."/>
            <person name="Levesque R."/>
            <person name="Greer C."/>
            <person name="Whyte L.G."/>
        </authorList>
    </citation>
    <scope>NUCLEOTIDE SEQUENCE [LARGE SCALE GENOMIC DNA]</scope>
    <source>
        <strain evidence="1 2">S5.1</strain>
    </source>
</reference>
<name>A0A502CH19_9SPHN</name>
<dbReference type="NCBIfam" id="TIGR02001">
    <property type="entry name" value="gcw_chp"/>
    <property type="match status" value="1"/>
</dbReference>
<proteinExistence type="predicted"/>
<organism evidence="1 2">
    <name type="scientific">Sphingomonas oligophenolica</name>
    <dbReference type="NCBI Taxonomy" id="301154"/>
    <lineage>
        <taxon>Bacteria</taxon>
        <taxon>Pseudomonadati</taxon>
        <taxon>Pseudomonadota</taxon>
        <taxon>Alphaproteobacteria</taxon>
        <taxon>Sphingomonadales</taxon>
        <taxon>Sphingomonadaceae</taxon>
        <taxon>Sphingomonas</taxon>
    </lineage>
</organism>
<dbReference type="AlphaFoldDB" id="A0A502CH19"/>
<evidence type="ECO:0008006" key="3">
    <source>
        <dbReference type="Google" id="ProtNLM"/>
    </source>
</evidence>
<sequence>MIVPACGAKATIGRRSSRMRNKFLCNAAGTGMVTPSKRRSCTGHRARRQGHLHMQAGTSAFRFERDTMRFTTLLLGGFALATAAPAFAQDDTAPPKAITATGSVTLLTDYRFRGLTQTDGDVAVESTININHKSGFYIGTFISNIDGSGRTPALTGYGDAEVDLYGGFTKALSNGIGTDVGLLYYYYPGGVDGQHTDFFEPYASFTYTIGPVATKLGAAYAWGGQSGLAGFDVKGGNDDNIYVFGEGSVGIPTTPVTLKAHLGYSSGSLGSVNAPGSNDNNYYDWSLTAEAVRGPFKLGVSYIDTDISNTRLPGFGRNGFASELGRGSTVLGYIGASF</sequence>
<dbReference type="InterPro" id="IPR010239">
    <property type="entry name" value="CHP02001"/>
</dbReference>
<accession>A0A502CH19</accession>
<evidence type="ECO:0000313" key="2">
    <source>
        <dbReference type="Proteomes" id="UP000318413"/>
    </source>
</evidence>
<dbReference type="OrthoDB" id="9793561at2"/>
<dbReference type="Proteomes" id="UP000318413">
    <property type="component" value="Unassembled WGS sequence"/>
</dbReference>
<keyword evidence="2" id="KW-1185">Reference proteome</keyword>
<gene>
    <name evidence="1" type="ORF">EAH84_11050</name>
</gene>
<dbReference type="EMBL" id="RCZK01000008">
    <property type="protein sequence ID" value="TPG12012.1"/>
    <property type="molecule type" value="Genomic_DNA"/>
</dbReference>